<evidence type="ECO:0000256" key="6">
    <source>
        <dbReference type="ARBA" id="ARBA00023284"/>
    </source>
</evidence>
<dbReference type="SUPFAM" id="SSF54423">
    <property type="entry name" value="DsbC/DsbG N-terminal domain-like"/>
    <property type="match status" value="1"/>
</dbReference>
<evidence type="ECO:0000259" key="8">
    <source>
        <dbReference type="Pfam" id="PF10411"/>
    </source>
</evidence>
<accession>A0AAE4G7Z9</accession>
<evidence type="ECO:0000259" key="9">
    <source>
        <dbReference type="Pfam" id="PF13098"/>
    </source>
</evidence>
<evidence type="ECO:0000256" key="4">
    <source>
        <dbReference type="ARBA" id="ARBA00022764"/>
    </source>
</evidence>
<dbReference type="InterPro" id="IPR012336">
    <property type="entry name" value="Thioredoxin-like_fold"/>
</dbReference>
<evidence type="ECO:0000256" key="5">
    <source>
        <dbReference type="ARBA" id="ARBA00023157"/>
    </source>
</evidence>
<dbReference type="EMBL" id="JAVRAA010000005">
    <property type="protein sequence ID" value="MDT0337369.1"/>
    <property type="molecule type" value="Genomic_DNA"/>
</dbReference>
<dbReference type="Pfam" id="PF13098">
    <property type="entry name" value="Thioredoxin_2"/>
    <property type="match status" value="1"/>
</dbReference>
<comment type="similarity">
    <text evidence="2 7">Belongs to the thioredoxin family. DsbC subfamily.</text>
</comment>
<comment type="subcellular location">
    <subcellularLocation>
        <location evidence="1 7">Periplasm</location>
    </subcellularLocation>
</comment>
<dbReference type="InterPro" id="IPR036249">
    <property type="entry name" value="Thioredoxin-like_sf"/>
</dbReference>
<keyword evidence="5" id="KW-1015">Disulfide bond</keyword>
<dbReference type="SUPFAM" id="SSF52833">
    <property type="entry name" value="Thioredoxin-like"/>
    <property type="match status" value="1"/>
</dbReference>
<evidence type="ECO:0000256" key="3">
    <source>
        <dbReference type="ARBA" id="ARBA00022729"/>
    </source>
</evidence>
<dbReference type="Gene3D" id="3.40.30.10">
    <property type="entry name" value="Glutaredoxin"/>
    <property type="match status" value="1"/>
</dbReference>
<dbReference type="InterPro" id="IPR033954">
    <property type="entry name" value="DiS-bond_Isoase_DsbC/G"/>
</dbReference>
<evidence type="ECO:0000256" key="1">
    <source>
        <dbReference type="ARBA" id="ARBA00004418"/>
    </source>
</evidence>
<evidence type="ECO:0000256" key="7">
    <source>
        <dbReference type="RuleBase" id="RU364038"/>
    </source>
</evidence>
<comment type="function">
    <text evidence="7">Required for disulfide bond formation in some periplasmic proteins. Acts by transferring its disulfide bond to other proteins and is reduced in the process.</text>
</comment>
<organism evidence="10">
    <name type="scientific">Herbaspirillum huttiense subsp. nephrolepidis</name>
    <dbReference type="NCBI Taxonomy" id="3075126"/>
    <lineage>
        <taxon>Bacteria</taxon>
        <taxon>Pseudomonadati</taxon>
        <taxon>Pseudomonadota</taxon>
        <taxon>Betaproteobacteria</taxon>
        <taxon>Burkholderiales</taxon>
        <taxon>Oxalobacteraceae</taxon>
        <taxon>Herbaspirillum</taxon>
    </lineage>
</organism>
<comment type="caution">
    <text evidence="10">The sequence shown here is derived from an EMBL/GenBank/DDBJ whole genome shotgun (WGS) entry which is preliminary data.</text>
</comment>
<keyword evidence="6 7" id="KW-0676">Redox-active center</keyword>
<name>A0AAE4G7Z9_9BURK</name>
<feature type="domain" description="Disulphide bond isomerase DsbC/G N-terminal" evidence="8">
    <location>
        <begin position="19"/>
        <end position="85"/>
    </location>
</feature>
<evidence type="ECO:0000313" key="10">
    <source>
        <dbReference type="EMBL" id="MDT0337369.1"/>
    </source>
</evidence>
<dbReference type="InterPro" id="IPR018950">
    <property type="entry name" value="DiS-bond_isomerase_DsbC/G_N"/>
</dbReference>
<dbReference type="RefSeq" id="WP_284076838.1">
    <property type="nucleotide sequence ID" value="NZ_JAVLSM010000007.1"/>
</dbReference>
<dbReference type="CDD" id="cd03020">
    <property type="entry name" value="DsbA_DsbC_DsbG"/>
    <property type="match status" value="1"/>
</dbReference>
<dbReference type="InterPro" id="IPR009094">
    <property type="entry name" value="DiS-bond_isomerase_DsbC/G_N_sf"/>
</dbReference>
<dbReference type="Pfam" id="PF10411">
    <property type="entry name" value="DsbC_N"/>
    <property type="match status" value="1"/>
</dbReference>
<evidence type="ECO:0000256" key="2">
    <source>
        <dbReference type="ARBA" id="ARBA00009813"/>
    </source>
</evidence>
<gene>
    <name evidence="10" type="ORF">RJN63_11065</name>
</gene>
<proteinExistence type="inferred from homology"/>
<dbReference type="PANTHER" id="PTHR35272">
    <property type="entry name" value="THIOL:DISULFIDE INTERCHANGE PROTEIN DSBC-RELATED"/>
    <property type="match status" value="1"/>
</dbReference>
<reference evidence="10" key="1">
    <citation type="submission" date="2023-02" db="EMBL/GenBank/DDBJ databases">
        <title>Description of Herbaspirillum huttiense subsp. nephrolepsisexaltata and Herbaspirillum huttiense subsp. lycopersicon.</title>
        <authorList>
            <person name="Poudel M."/>
            <person name="Sharma A."/>
            <person name="Goss E."/>
            <person name="Tapia J.H."/>
            <person name="Harmon C.M."/>
            <person name="Jones J.B."/>
        </authorList>
    </citation>
    <scope>NUCLEOTIDE SEQUENCE</scope>
    <source>
        <strain evidence="10">NC40101</strain>
    </source>
</reference>
<feature type="signal peptide" evidence="7">
    <location>
        <begin position="1"/>
        <end position="19"/>
    </location>
</feature>
<dbReference type="GO" id="GO:0042597">
    <property type="term" value="C:periplasmic space"/>
    <property type="evidence" value="ECO:0007669"/>
    <property type="project" value="UniProtKB-SubCell"/>
</dbReference>
<sequence length="241" mass="26866">MKKIAAFALLCLITLCAWASPETDQVLANLKKKYPNTTFNSVEPAALPGLYEFTMGKNIAYTDKEGRYFMFGSLYDMDTRQDLTAPKREALSKIDVSKFPLQDAIVRVKGKGTRKLYLFTDPDCPYCKQLENATLPKLDDVTIYTFMFPIDQLHPQARAKAEAFWCLPENVRAEAWDKFMTTGALPPMNAKCENPVAKTIALGDSIGVRGTPAMFSEDGRSLPGAVPLDKLEAFLNGQKFN</sequence>
<dbReference type="Gene3D" id="3.10.450.70">
    <property type="entry name" value="Disulphide bond isomerase, DsbC/G, N-terminal"/>
    <property type="match status" value="1"/>
</dbReference>
<feature type="chain" id="PRO_5041783307" description="Thiol:disulfide interchange protein" evidence="7">
    <location>
        <begin position="20"/>
        <end position="241"/>
    </location>
</feature>
<keyword evidence="3 7" id="KW-0732">Signal</keyword>
<dbReference type="InterPro" id="IPR051470">
    <property type="entry name" value="Thiol:disulfide_interchange"/>
</dbReference>
<keyword evidence="4 7" id="KW-0574">Periplasm</keyword>
<dbReference type="PANTHER" id="PTHR35272:SF3">
    <property type="entry name" value="THIOL:DISULFIDE INTERCHANGE PROTEIN DSBC"/>
    <property type="match status" value="1"/>
</dbReference>
<protein>
    <recommendedName>
        <fullName evidence="7">Thiol:disulfide interchange protein</fullName>
    </recommendedName>
</protein>
<feature type="domain" description="Thioredoxin-like fold" evidence="9">
    <location>
        <begin position="108"/>
        <end position="235"/>
    </location>
</feature>
<dbReference type="AlphaFoldDB" id="A0AAE4G7Z9"/>